<evidence type="ECO:0000313" key="4">
    <source>
        <dbReference type="Proteomes" id="UP000001542"/>
    </source>
</evidence>
<dbReference type="Gene3D" id="3.90.190.10">
    <property type="entry name" value="Protein tyrosine phosphatase superfamily"/>
    <property type="match status" value="2"/>
</dbReference>
<dbReference type="Proteomes" id="UP000001542">
    <property type="component" value="Unassembled WGS sequence"/>
</dbReference>
<dbReference type="GO" id="GO:0032467">
    <property type="term" value="P:positive regulation of cytokinesis"/>
    <property type="evidence" value="ECO:0000318"/>
    <property type="project" value="GO_Central"/>
</dbReference>
<dbReference type="VEuPathDB" id="TrichDB:TVAG_490830"/>
<dbReference type="STRING" id="5722.A2E026"/>
<dbReference type="Pfam" id="PF14671">
    <property type="entry name" value="DSPn"/>
    <property type="match status" value="1"/>
</dbReference>
<reference evidence="3" key="1">
    <citation type="submission" date="2006-10" db="EMBL/GenBank/DDBJ databases">
        <authorList>
            <person name="Amadeo P."/>
            <person name="Zhao Q."/>
            <person name="Wortman J."/>
            <person name="Fraser-Liggett C."/>
            <person name="Carlton J."/>
        </authorList>
    </citation>
    <scope>NUCLEOTIDE SEQUENCE</scope>
    <source>
        <strain evidence="3">G3</strain>
    </source>
</reference>
<dbReference type="InterPro" id="IPR050561">
    <property type="entry name" value="PTP"/>
</dbReference>
<sequence>MTLIRSELGITIIPGKLYMHCLQEKPKDNICDHYFNYDEIPALVFEAMSRENGPPSLHQITEFIKVIKDKLTKINKQIHICVSLAAESRVNCMFLICAMILLERDFINSFLGQQNNQQYVAKWGKPKPRKMPDYDDPISIFKDVYPPIEEFEDATASPFTISLSDALNGFIKGAKLGWYSQTSFDSEVYNFYLQPENGFMTWIVPNRLLVLSAPGVADSPLLFDMLPLFRKWHIYTVVSFTTELRGAEDLTRIGIEHLTLDTPQDSLPSISDVIKFCDLCDQGHPVAICSLNGLGRGPMFGAAWLIRRFGFHPKEAIGWIRCVRQGSIYGVQQDFLMRIDRSFNPDSVQTAPAKSGPTLSLKSRKNQTTSITSKPQSRLGTAGKTISTMNSPSKRKPVIVM</sequence>
<dbReference type="OrthoDB" id="266663at2759"/>
<keyword evidence="4" id="KW-1185">Reference proteome</keyword>
<feature type="region of interest" description="Disordered" evidence="1">
    <location>
        <begin position="346"/>
        <end position="401"/>
    </location>
</feature>
<name>A2E026_TRIV3</name>
<dbReference type="KEGG" id="tva:4771944"/>
<dbReference type="eggNOG" id="KOG1720">
    <property type="taxonomic scope" value="Eukaryota"/>
</dbReference>
<dbReference type="InParanoid" id="A2E026"/>
<dbReference type="RefSeq" id="XP_001326168.1">
    <property type="nucleotide sequence ID" value="XM_001326133.1"/>
</dbReference>
<dbReference type="GO" id="GO:0004725">
    <property type="term" value="F:protein tyrosine phosphatase activity"/>
    <property type="evidence" value="ECO:0000318"/>
    <property type="project" value="GO_Central"/>
</dbReference>
<dbReference type="InterPro" id="IPR029021">
    <property type="entry name" value="Prot-tyrosine_phosphatase-like"/>
</dbReference>
<dbReference type="AlphaFoldDB" id="A2E026"/>
<dbReference type="EMBL" id="DS113277">
    <property type="protein sequence ID" value="EAY13945.1"/>
    <property type="molecule type" value="Genomic_DNA"/>
</dbReference>
<proteinExistence type="predicted"/>
<dbReference type="InterPro" id="IPR029260">
    <property type="entry name" value="DSPn"/>
</dbReference>
<organism evidence="3 4">
    <name type="scientific">Trichomonas vaginalis (strain ATCC PRA-98 / G3)</name>
    <dbReference type="NCBI Taxonomy" id="412133"/>
    <lineage>
        <taxon>Eukaryota</taxon>
        <taxon>Metamonada</taxon>
        <taxon>Parabasalia</taxon>
        <taxon>Trichomonadida</taxon>
        <taxon>Trichomonadidae</taxon>
        <taxon>Trichomonas</taxon>
    </lineage>
</organism>
<dbReference type="GO" id="GO:0007096">
    <property type="term" value="P:regulation of exit from mitosis"/>
    <property type="evidence" value="ECO:0000318"/>
    <property type="project" value="GO_Central"/>
</dbReference>
<evidence type="ECO:0000313" key="3">
    <source>
        <dbReference type="EMBL" id="EAY13945.1"/>
    </source>
</evidence>
<dbReference type="SMR" id="A2E026"/>
<gene>
    <name evidence="3" type="ORF">TVAG_490830</name>
</gene>
<dbReference type="VEuPathDB" id="TrichDB:TVAGG3_0218750"/>
<accession>A2E026</accession>
<dbReference type="SUPFAM" id="SSF52799">
    <property type="entry name" value="(Phosphotyrosine protein) phosphatases II"/>
    <property type="match status" value="2"/>
</dbReference>
<reference evidence="3" key="2">
    <citation type="journal article" date="2007" name="Science">
        <title>Draft genome sequence of the sexually transmitted pathogen Trichomonas vaginalis.</title>
        <authorList>
            <person name="Carlton J.M."/>
            <person name="Hirt R.P."/>
            <person name="Silva J.C."/>
            <person name="Delcher A.L."/>
            <person name="Schatz M."/>
            <person name="Zhao Q."/>
            <person name="Wortman J.R."/>
            <person name="Bidwell S.L."/>
            <person name="Alsmark U.C.M."/>
            <person name="Besteiro S."/>
            <person name="Sicheritz-Ponten T."/>
            <person name="Noel C.J."/>
            <person name="Dacks J.B."/>
            <person name="Foster P.G."/>
            <person name="Simillion C."/>
            <person name="Van de Peer Y."/>
            <person name="Miranda-Saavedra D."/>
            <person name="Barton G.J."/>
            <person name="Westrop G.D."/>
            <person name="Mueller S."/>
            <person name="Dessi D."/>
            <person name="Fiori P.L."/>
            <person name="Ren Q."/>
            <person name="Paulsen I."/>
            <person name="Zhang H."/>
            <person name="Bastida-Corcuera F.D."/>
            <person name="Simoes-Barbosa A."/>
            <person name="Brown M.T."/>
            <person name="Hayes R.D."/>
            <person name="Mukherjee M."/>
            <person name="Okumura C.Y."/>
            <person name="Schneider R."/>
            <person name="Smith A.J."/>
            <person name="Vanacova S."/>
            <person name="Villalvazo M."/>
            <person name="Haas B.J."/>
            <person name="Pertea M."/>
            <person name="Feldblyum T.V."/>
            <person name="Utterback T.R."/>
            <person name="Shu C.L."/>
            <person name="Osoegawa K."/>
            <person name="de Jong P.J."/>
            <person name="Hrdy I."/>
            <person name="Horvathova L."/>
            <person name="Zubacova Z."/>
            <person name="Dolezal P."/>
            <person name="Malik S.B."/>
            <person name="Logsdon J.M. Jr."/>
            <person name="Henze K."/>
            <person name="Gupta A."/>
            <person name="Wang C.C."/>
            <person name="Dunne R.L."/>
            <person name="Upcroft J.A."/>
            <person name="Upcroft P."/>
            <person name="White O."/>
            <person name="Salzberg S.L."/>
            <person name="Tang P."/>
            <person name="Chiu C.-H."/>
            <person name="Lee Y.-S."/>
            <person name="Embley T.M."/>
            <person name="Coombs G.H."/>
            <person name="Mottram J.C."/>
            <person name="Tachezy J."/>
            <person name="Fraser-Liggett C.M."/>
            <person name="Johnson P.J."/>
        </authorList>
    </citation>
    <scope>NUCLEOTIDE SEQUENCE [LARGE SCALE GENOMIC DNA]</scope>
    <source>
        <strain evidence="3">G3</strain>
    </source>
</reference>
<feature type="compositionally biased region" description="Polar residues" evidence="1">
    <location>
        <begin position="346"/>
        <end position="392"/>
    </location>
</feature>
<dbReference type="PANTHER" id="PTHR23339">
    <property type="entry name" value="TYROSINE SPECIFIC PROTEIN PHOSPHATASE AND DUAL SPECIFICITY PROTEIN PHOSPHATASE"/>
    <property type="match status" value="1"/>
</dbReference>
<dbReference type="GO" id="GO:0000226">
    <property type="term" value="P:microtubule cytoskeleton organization"/>
    <property type="evidence" value="ECO:0000318"/>
    <property type="project" value="GO_Central"/>
</dbReference>
<feature type="domain" description="Dual specificity/tyrosine protein phosphatase N-terminal" evidence="2">
    <location>
        <begin position="12"/>
        <end position="103"/>
    </location>
</feature>
<dbReference type="GO" id="GO:0005737">
    <property type="term" value="C:cytoplasm"/>
    <property type="evidence" value="ECO:0000318"/>
    <property type="project" value="GO_Central"/>
</dbReference>
<evidence type="ECO:0000256" key="1">
    <source>
        <dbReference type="SAM" id="MobiDB-lite"/>
    </source>
</evidence>
<protein>
    <submittedName>
        <fullName evidence="3">Dual specificity protein phosphatase CDC14A, putative</fullName>
    </submittedName>
</protein>
<evidence type="ECO:0000259" key="2">
    <source>
        <dbReference type="Pfam" id="PF14671"/>
    </source>
</evidence>